<dbReference type="EC" id="2.7.7.7" evidence="1"/>
<gene>
    <name evidence="10" type="primary">holB</name>
    <name evidence="10" type="ORF">ERS137965_02812</name>
</gene>
<evidence type="ECO:0000256" key="6">
    <source>
        <dbReference type="ARBA" id="ARBA00022932"/>
    </source>
</evidence>
<evidence type="ECO:0000256" key="4">
    <source>
        <dbReference type="ARBA" id="ARBA00022695"/>
    </source>
</evidence>
<dbReference type="Gene3D" id="1.10.8.10">
    <property type="entry name" value="DNA helicase RuvA subunit, C-terminal domain"/>
    <property type="match status" value="1"/>
</dbReference>
<dbReference type="STRING" id="1453495.AT01_880"/>
<reference evidence="10 11" key="1">
    <citation type="submission" date="2015-03" db="EMBL/GenBank/DDBJ databases">
        <authorList>
            <person name="Murphy D."/>
        </authorList>
    </citation>
    <scope>NUCLEOTIDE SEQUENCE [LARGE SCALE GENOMIC DNA]</scope>
    <source>
        <strain evidence="10 11">IP06005</strain>
    </source>
</reference>
<dbReference type="SUPFAM" id="SSF48019">
    <property type="entry name" value="post-AAA+ oligomerization domain-like"/>
    <property type="match status" value="1"/>
</dbReference>
<dbReference type="InterPro" id="IPR008921">
    <property type="entry name" value="DNA_pol3_clamp-load_cplx_C"/>
</dbReference>
<dbReference type="Proteomes" id="UP000041595">
    <property type="component" value="Unassembled WGS sequence"/>
</dbReference>
<dbReference type="GO" id="GO:0006261">
    <property type="term" value="P:DNA-templated DNA replication"/>
    <property type="evidence" value="ECO:0007669"/>
    <property type="project" value="TreeGrafter"/>
</dbReference>
<name>A0A0T9UE67_YERAL</name>
<evidence type="ECO:0000313" key="11">
    <source>
        <dbReference type="Proteomes" id="UP000041595"/>
    </source>
</evidence>
<accession>A0A0T9UE67</accession>
<dbReference type="RefSeq" id="WP_004701547.1">
    <property type="nucleotide sequence ID" value="NZ_CABHPY010000133.1"/>
</dbReference>
<dbReference type="Gene3D" id="1.20.272.10">
    <property type="match status" value="1"/>
</dbReference>
<dbReference type="GO" id="GO:0003887">
    <property type="term" value="F:DNA-directed DNA polymerase activity"/>
    <property type="evidence" value="ECO:0007669"/>
    <property type="project" value="UniProtKB-KW"/>
</dbReference>
<dbReference type="Gene3D" id="3.40.50.300">
    <property type="entry name" value="P-loop containing nucleotide triphosphate hydrolases"/>
    <property type="match status" value="1"/>
</dbReference>
<dbReference type="GO" id="GO:0009360">
    <property type="term" value="C:DNA polymerase III complex"/>
    <property type="evidence" value="ECO:0007669"/>
    <property type="project" value="InterPro"/>
</dbReference>
<evidence type="ECO:0000256" key="7">
    <source>
        <dbReference type="ARBA" id="ARBA00049244"/>
    </source>
</evidence>
<organism evidence="10 11">
    <name type="scientific">Yersinia aldovae</name>
    <dbReference type="NCBI Taxonomy" id="29483"/>
    <lineage>
        <taxon>Bacteria</taxon>
        <taxon>Pseudomonadati</taxon>
        <taxon>Pseudomonadota</taxon>
        <taxon>Gammaproteobacteria</taxon>
        <taxon>Enterobacterales</taxon>
        <taxon>Yersiniaceae</taxon>
        <taxon>Yersinia</taxon>
    </lineage>
</organism>
<feature type="domain" description="DNA polymerase III subunit delta' AAA+ ATPase lid" evidence="9">
    <location>
        <begin position="167"/>
        <end position="206"/>
    </location>
</feature>
<dbReference type="FunFam" id="3.40.50.300:FF:000890">
    <property type="entry name" value="DNA polymerase III subunit delta"/>
    <property type="match status" value="1"/>
</dbReference>
<dbReference type="eggNOG" id="COG0470">
    <property type="taxonomic scope" value="Bacteria"/>
</dbReference>
<dbReference type="PANTHER" id="PTHR11669">
    <property type="entry name" value="REPLICATION FACTOR C / DNA POLYMERASE III GAMMA-TAU SUBUNIT"/>
    <property type="match status" value="1"/>
</dbReference>
<dbReference type="NCBIfam" id="NF005941">
    <property type="entry name" value="PRK07993.1"/>
    <property type="match status" value="1"/>
</dbReference>
<keyword evidence="4 10" id="KW-0548">Nucleotidyltransferase</keyword>
<dbReference type="Pfam" id="PF21500">
    <property type="entry name" value="HolB_lid"/>
    <property type="match status" value="1"/>
</dbReference>
<dbReference type="InterPro" id="IPR004622">
    <property type="entry name" value="DNA_pol_HolB"/>
</dbReference>
<dbReference type="Pfam" id="PF09115">
    <property type="entry name" value="DNApol3-delta_C"/>
    <property type="match status" value="1"/>
</dbReference>
<dbReference type="InterPro" id="IPR027417">
    <property type="entry name" value="P-loop_NTPase"/>
</dbReference>
<protein>
    <recommendedName>
        <fullName evidence="2">DNA polymerase III subunit delta'</fullName>
        <ecNumber evidence="1">2.7.7.7</ecNumber>
    </recommendedName>
</protein>
<dbReference type="GeneID" id="45570104"/>
<dbReference type="AlphaFoldDB" id="A0A0T9UE67"/>
<evidence type="ECO:0000256" key="3">
    <source>
        <dbReference type="ARBA" id="ARBA00022679"/>
    </source>
</evidence>
<comment type="catalytic activity">
    <reaction evidence="7">
        <text>DNA(n) + a 2'-deoxyribonucleoside 5'-triphosphate = DNA(n+1) + diphosphate</text>
        <dbReference type="Rhea" id="RHEA:22508"/>
        <dbReference type="Rhea" id="RHEA-COMP:17339"/>
        <dbReference type="Rhea" id="RHEA-COMP:17340"/>
        <dbReference type="ChEBI" id="CHEBI:33019"/>
        <dbReference type="ChEBI" id="CHEBI:61560"/>
        <dbReference type="ChEBI" id="CHEBI:173112"/>
        <dbReference type="EC" id="2.7.7.7"/>
    </reaction>
</comment>
<evidence type="ECO:0000313" key="10">
    <source>
        <dbReference type="EMBL" id="CNL35799.1"/>
    </source>
</evidence>
<keyword evidence="5" id="KW-0235">DNA replication</keyword>
<evidence type="ECO:0000259" key="9">
    <source>
        <dbReference type="Pfam" id="PF21500"/>
    </source>
</evidence>
<dbReference type="InterPro" id="IPR015199">
    <property type="entry name" value="DNA_pol_III_delta_C"/>
</dbReference>
<keyword evidence="3 10" id="KW-0808">Transferase</keyword>
<dbReference type="GO" id="GO:0008408">
    <property type="term" value="F:3'-5' exonuclease activity"/>
    <property type="evidence" value="ECO:0007669"/>
    <property type="project" value="InterPro"/>
</dbReference>
<evidence type="ECO:0000259" key="8">
    <source>
        <dbReference type="Pfam" id="PF09115"/>
    </source>
</evidence>
<feature type="domain" description="DNA polymerase III delta subunit C-terminal" evidence="8">
    <location>
        <begin position="208"/>
        <end position="322"/>
    </location>
</feature>
<dbReference type="SUPFAM" id="SSF52540">
    <property type="entry name" value="P-loop containing nucleoside triphosphate hydrolases"/>
    <property type="match status" value="1"/>
</dbReference>
<dbReference type="PANTHER" id="PTHR11669:SF8">
    <property type="entry name" value="DNA POLYMERASE III SUBUNIT DELTA"/>
    <property type="match status" value="1"/>
</dbReference>
<dbReference type="Pfam" id="PF13177">
    <property type="entry name" value="DNA_pol3_delta2"/>
    <property type="match status" value="1"/>
</dbReference>
<dbReference type="EMBL" id="CQEJ01000016">
    <property type="protein sequence ID" value="CNL35799.1"/>
    <property type="molecule type" value="Genomic_DNA"/>
</dbReference>
<evidence type="ECO:0000256" key="2">
    <source>
        <dbReference type="ARBA" id="ARBA00014363"/>
    </source>
</evidence>
<dbReference type="InterPro" id="IPR050238">
    <property type="entry name" value="DNA_Rep/Repair_Clamp_Loader"/>
</dbReference>
<proteinExistence type="predicted"/>
<sequence>MKWYPWLTVPYRQWVGQHTAGRGHHALLLHSLPGNGEEALIYGLSRWLMCRQRQGEKSCGECHSCRLMLAGNHPDWYVLSPEKGKNSIGVELVRQQIEKLYSHAQQGGAKVVWLPHAELLTDAAANALLKTLEEPPEKTYFLLDCHQPASLLATLRSRCFYWHLACPDTATSLQWLNRQLTAEPVAMLTALKLSEGAPLAAERLLQPERWSLRSALCAALGAALSSMDLLSMMAQLNHDDATERLQWVASLLLDALKWQQGAGEFMVNQDQLLLVQQLAQVATPPVLLHSTKQLAKCHHQLLSVVGVNRELLLTEFLLSWETALSTGTYSTSP</sequence>
<dbReference type="GO" id="GO:0003677">
    <property type="term" value="F:DNA binding"/>
    <property type="evidence" value="ECO:0007669"/>
    <property type="project" value="InterPro"/>
</dbReference>
<evidence type="ECO:0000256" key="5">
    <source>
        <dbReference type="ARBA" id="ARBA00022705"/>
    </source>
</evidence>
<dbReference type="InterPro" id="IPR048731">
    <property type="entry name" value="HolB_lid-gammaproteobact"/>
</dbReference>
<evidence type="ECO:0000256" key="1">
    <source>
        <dbReference type="ARBA" id="ARBA00012417"/>
    </source>
</evidence>
<dbReference type="NCBIfam" id="TIGR00678">
    <property type="entry name" value="holB"/>
    <property type="match status" value="1"/>
</dbReference>
<keyword evidence="6" id="KW-0239">DNA-directed DNA polymerase</keyword>